<evidence type="ECO:0000256" key="2">
    <source>
        <dbReference type="SAM" id="Phobius"/>
    </source>
</evidence>
<protein>
    <submittedName>
        <fullName evidence="4">Uncharacterized protein</fullName>
    </submittedName>
</protein>
<accession>A0ABQ6MJ53</accession>
<feature type="transmembrane region" description="Helical" evidence="2">
    <location>
        <begin position="130"/>
        <end position="152"/>
    </location>
</feature>
<feature type="transmembrane region" description="Helical" evidence="2">
    <location>
        <begin position="878"/>
        <end position="899"/>
    </location>
</feature>
<feature type="signal peptide" evidence="3">
    <location>
        <begin position="1"/>
        <end position="18"/>
    </location>
</feature>
<evidence type="ECO:0000256" key="1">
    <source>
        <dbReference type="SAM" id="MobiDB-lite"/>
    </source>
</evidence>
<feature type="transmembrane region" description="Helical" evidence="2">
    <location>
        <begin position="845"/>
        <end position="866"/>
    </location>
</feature>
<organism evidence="4 5">
    <name type="scientific">Tetraparma gracilis</name>
    <dbReference type="NCBI Taxonomy" id="2962635"/>
    <lineage>
        <taxon>Eukaryota</taxon>
        <taxon>Sar</taxon>
        <taxon>Stramenopiles</taxon>
        <taxon>Ochrophyta</taxon>
        <taxon>Bolidophyceae</taxon>
        <taxon>Parmales</taxon>
        <taxon>Triparmaceae</taxon>
        <taxon>Tetraparma</taxon>
    </lineage>
</organism>
<feature type="chain" id="PRO_5045361652" evidence="3">
    <location>
        <begin position="19"/>
        <end position="1133"/>
    </location>
</feature>
<reference evidence="4 5" key="1">
    <citation type="journal article" date="2023" name="Commun. Biol.">
        <title>Genome analysis of Parmales, the sister group of diatoms, reveals the evolutionary specialization of diatoms from phago-mixotrophs to photoautotrophs.</title>
        <authorList>
            <person name="Ban H."/>
            <person name="Sato S."/>
            <person name="Yoshikawa S."/>
            <person name="Yamada K."/>
            <person name="Nakamura Y."/>
            <person name="Ichinomiya M."/>
            <person name="Sato N."/>
            <person name="Blanc-Mathieu R."/>
            <person name="Endo H."/>
            <person name="Kuwata A."/>
            <person name="Ogata H."/>
        </authorList>
    </citation>
    <scope>NUCLEOTIDE SEQUENCE [LARGE SCALE GENOMIC DNA]</scope>
</reference>
<dbReference type="EMBL" id="BRYB01005621">
    <property type="protein sequence ID" value="GMI26841.1"/>
    <property type="molecule type" value="Genomic_DNA"/>
</dbReference>
<evidence type="ECO:0000313" key="5">
    <source>
        <dbReference type="Proteomes" id="UP001165060"/>
    </source>
</evidence>
<feature type="region of interest" description="Disordered" evidence="1">
    <location>
        <begin position="1098"/>
        <end position="1133"/>
    </location>
</feature>
<feature type="transmembrane region" description="Helical" evidence="2">
    <location>
        <begin position="911"/>
        <end position="937"/>
    </location>
</feature>
<feature type="compositionally biased region" description="Acidic residues" evidence="1">
    <location>
        <begin position="1102"/>
        <end position="1114"/>
    </location>
</feature>
<feature type="transmembrane region" description="Helical" evidence="2">
    <location>
        <begin position="42"/>
        <end position="63"/>
    </location>
</feature>
<dbReference type="Gene3D" id="1.20.1070.10">
    <property type="entry name" value="Rhodopsin 7-helix transmembrane proteins"/>
    <property type="match status" value="1"/>
</dbReference>
<evidence type="ECO:0000313" key="4">
    <source>
        <dbReference type="EMBL" id="GMI26841.1"/>
    </source>
</evidence>
<comment type="caution">
    <text evidence="4">The sequence shown here is derived from an EMBL/GenBank/DDBJ whole genome shotgun (WGS) entry which is preliminary data.</text>
</comment>
<dbReference type="SUPFAM" id="SSF81321">
    <property type="entry name" value="Family A G protein-coupled receptor-like"/>
    <property type="match status" value="1"/>
</dbReference>
<keyword evidence="2" id="KW-0812">Transmembrane</keyword>
<feature type="compositionally biased region" description="Basic and acidic residues" evidence="1">
    <location>
        <begin position="207"/>
        <end position="220"/>
    </location>
</feature>
<feature type="transmembrane region" description="Helical" evidence="2">
    <location>
        <begin position="673"/>
        <end position="695"/>
    </location>
</feature>
<feature type="region of interest" description="Disordered" evidence="1">
    <location>
        <begin position="207"/>
        <end position="237"/>
    </location>
</feature>
<name>A0ABQ6MJ53_9STRA</name>
<dbReference type="Proteomes" id="UP001165060">
    <property type="component" value="Unassembled WGS sequence"/>
</dbReference>
<evidence type="ECO:0000256" key="3">
    <source>
        <dbReference type="SAM" id="SignalP"/>
    </source>
</evidence>
<proteinExistence type="predicted"/>
<feature type="transmembrane region" description="Helical" evidence="2">
    <location>
        <begin position="645"/>
        <end position="667"/>
    </location>
</feature>
<sequence length="1133" mass="126156">VFLLLHALLPVLTSSAYGIYEVKPNLAMCYAGGGSGKFNHDVFPVVNLLWFGACFGLIIHSSFHSLKLIKKLLSSTTFSKRASMARRARTERDAIWHCVTTAVLFILSWSLVAVHFALLPFSISQDWSDLFFSLVPLSTSVAILNPLLQLYFDHLLWRMVRTIFFPDAARAAQRRIGGASVRGVGGDLSRSHIEAPSVQRRISFTKKKEDHHASRVSHFDEENDTIEEEEKSRTSDEVRRRELAGKLFGENAEPLSEEEGLAIHTGQLLCVEVSRNLRPMPNSNKLVKLWATTREDGGVLLKASVSVRARPRTVAAFLYDFDSNYFTSAAKHDLSIRDRFMVGAAESRSYTALTKIRMGRARDRVMCNASTVGAVGTGAERNKTDIMLVSLPTRHADEEPDDDTTIRAACKLVYRIKPSKSGDGAGQERFAADATLAYRSSASSARTTLELFTELDFKSRSTVVEYEKWRRPMTIRAVSQVQRYFQNHRELAELDEEDGIAMGTMLSDAIAAYQQVASGRAERGELGRLALKVFMSKNKAMGEIHQKWSWFSPMIVKILNHVPSPPASVNKTMADLTEVDGRKMGKTMCSMLISNETPAAAVAEWLGKFPALTELSDQEPFFRPFIEVLTALHLSAADWGVKLRVFLGAFFGTGDMISDFVVVVRFLKEGNTTQALLVGALLAINISLQVVVVYLQRRKRPTLMAKEMLLTVFCLKPAIDAARVVTNAGKESYELLDPITEAICTKVSETIFESIPSSLLQSYALYSTYCEDGEYSKVALGSIAMSVLATAFTVQVQSFDADLSPSRRRVNPSFNGAVPNQGRNRVFVAMMLLSMSVMLSQVTSYVLFIAISWKAAIVYGFTMPLLHVARKWFRRGDFVIADMGTPLIVFAHVVTKVVVDFTAWLSFRAPLVMGGGFFTINLVWNQLTTVVVAYAYISGAGSDEDENRLESTVVVNVTLAANVMVLLSFTALIMVIESDFIKTFTSFATEADHSNHLFRLHTEPELKLASTILFTPERNWFLFREELKEYIGARLKTWEGEKPLWYNDTLLASIPVDMLEESGGGSSKTLQRLVARRKTLLRKKDVHVRKRSHRDLLRSLVPDDDSDDDAEEVVDGTNAQEARKPAAVAPVAN</sequence>
<feature type="transmembrane region" description="Helical" evidence="2">
    <location>
        <begin position="94"/>
        <end position="118"/>
    </location>
</feature>
<gene>
    <name evidence="4" type="ORF">TeGR_g13762</name>
</gene>
<keyword evidence="2" id="KW-1133">Transmembrane helix</keyword>
<feature type="non-terminal residue" evidence="4">
    <location>
        <position position="1"/>
    </location>
</feature>
<keyword evidence="5" id="KW-1185">Reference proteome</keyword>
<feature type="transmembrane region" description="Helical" evidence="2">
    <location>
        <begin position="957"/>
        <end position="976"/>
    </location>
</feature>
<keyword evidence="2" id="KW-0472">Membrane</keyword>
<keyword evidence="3" id="KW-0732">Signal</keyword>